<dbReference type="InterPro" id="IPR036291">
    <property type="entry name" value="NAD(P)-bd_dom_sf"/>
</dbReference>
<comment type="caution">
    <text evidence="2">The sequence shown here is derived from an EMBL/GenBank/DDBJ whole genome shotgun (WGS) entry which is preliminary data.</text>
</comment>
<dbReference type="PANTHER" id="PTHR43491">
    <property type="entry name" value="UDP-N-ACETYL-D-MANNOSAMINE DEHYDROGENASE"/>
    <property type="match status" value="1"/>
</dbReference>
<dbReference type="Pfam" id="PF03721">
    <property type="entry name" value="UDPG_MGDP_dh_N"/>
    <property type="match status" value="1"/>
</dbReference>
<proteinExistence type="predicted"/>
<dbReference type="PIRSF" id="PIRSF000124">
    <property type="entry name" value="UDPglc_GDPman_dh"/>
    <property type="match status" value="1"/>
</dbReference>
<protein>
    <submittedName>
        <fullName evidence="2">NAD(P)-binding domain-containing protein</fullName>
    </submittedName>
</protein>
<dbReference type="InterPro" id="IPR001732">
    <property type="entry name" value="UDP-Glc/GDP-Man_DH_N"/>
</dbReference>
<accession>A0ABV5G8B9</accession>
<dbReference type="Proteomes" id="UP001589575">
    <property type="component" value="Unassembled WGS sequence"/>
</dbReference>
<sequence>MKRTATIVGQGYVGLPLAQAAVEAGWQVYGLDVTASLVEALNSGTSHVDDLSDADVATMIEQGYRATTDAAVVAESDVVVICVPTPLSDSGGPDLKAVRQSSTSVGAHLKPSTVVILESTTYPGTTEDVLIPILESQSG</sequence>
<evidence type="ECO:0000259" key="1">
    <source>
        <dbReference type="Pfam" id="PF03721"/>
    </source>
</evidence>
<reference evidence="2 3" key="1">
    <citation type="submission" date="2024-09" db="EMBL/GenBank/DDBJ databases">
        <authorList>
            <person name="Sun Q."/>
            <person name="Mori K."/>
        </authorList>
    </citation>
    <scope>NUCLEOTIDE SEQUENCE [LARGE SCALE GENOMIC DNA]</scope>
    <source>
        <strain evidence="2 3">CCM 7609</strain>
    </source>
</reference>
<keyword evidence="3" id="KW-1185">Reference proteome</keyword>
<gene>
    <name evidence="2" type="ORF">ACFFX0_30170</name>
</gene>
<dbReference type="PIRSF" id="PIRSF500136">
    <property type="entry name" value="UDP_ManNAc_DH"/>
    <property type="match status" value="1"/>
</dbReference>
<name>A0ABV5G8B9_9MICC</name>
<dbReference type="InterPro" id="IPR028359">
    <property type="entry name" value="UDP_ManNAc/GlcNAc_DH"/>
</dbReference>
<dbReference type="SUPFAM" id="SSF51735">
    <property type="entry name" value="NAD(P)-binding Rossmann-fold domains"/>
    <property type="match status" value="1"/>
</dbReference>
<dbReference type="InterPro" id="IPR017476">
    <property type="entry name" value="UDP-Glc/GDP-Man"/>
</dbReference>
<feature type="domain" description="UDP-glucose/GDP-mannose dehydrogenase N-terminal" evidence="1">
    <location>
        <begin position="6"/>
        <end position="137"/>
    </location>
</feature>
<evidence type="ECO:0000313" key="3">
    <source>
        <dbReference type="Proteomes" id="UP001589575"/>
    </source>
</evidence>
<evidence type="ECO:0000313" key="2">
    <source>
        <dbReference type="EMBL" id="MFB9075209.1"/>
    </source>
</evidence>
<dbReference type="EMBL" id="JBHMFI010000022">
    <property type="protein sequence ID" value="MFB9075209.1"/>
    <property type="molecule type" value="Genomic_DNA"/>
</dbReference>
<dbReference type="Gene3D" id="3.40.50.720">
    <property type="entry name" value="NAD(P)-binding Rossmann-like Domain"/>
    <property type="match status" value="1"/>
</dbReference>
<dbReference type="PANTHER" id="PTHR43491:SF1">
    <property type="entry name" value="UDP-N-ACETYL-D-MANNOSAMINE DEHYDROGENASE"/>
    <property type="match status" value="1"/>
</dbReference>
<organism evidence="2 3">
    <name type="scientific">Citricoccus parietis</name>
    <dbReference type="NCBI Taxonomy" id="592307"/>
    <lineage>
        <taxon>Bacteria</taxon>
        <taxon>Bacillati</taxon>
        <taxon>Actinomycetota</taxon>
        <taxon>Actinomycetes</taxon>
        <taxon>Micrococcales</taxon>
        <taxon>Micrococcaceae</taxon>
        <taxon>Citricoccus</taxon>
    </lineage>
</organism>